<evidence type="ECO:0000259" key="3">
    <source>
        <dbReference type="Pfam" id="PF13439"/>
    </source>
</evidence>
<sequence>MIIGVDGNEANVREKVGVSVYTYKHLSYFQKKANKDLKFIIYLRKPPLNDLPDETLYFKYKLIHGSFLWSQLFLPFELIKNMFSKERISVFFSPAHYIPRLCPCPTVVTIHDVAYLHYPDEFLKKDLYQLQNWTHYSLRKANKIIAVSKTTKKDIMSHYHIADNRIEVIYNGFEKEIGEPSSPVKIQNMVPKIDPPYILYVGTIQSRKNIVTLIKAFAVFNQTHPHYKLVITGKKGWLFDQIFKEAKNLYLENKIIFTGYVTDEELVSLYKEAFCFVLPSFYEGFGIPILEAMSFNCPVISSFSSSLPEVGGEASLYFNPHDFHDLVAKLELLNSDEKLRANLIKNGIGRIKQFSWTTCAKETLTVLKAQIHDRS</sequence>
<dbReference type="PANTHER" id="PTHR46401">
    <property type="entry name" value="GLYCOSYLTRANSFERASE WBBK-RELATED"/>
    <property type="match status" value="1"/>
</dbReference>
<accession>A0A1F7L080</accession>
<dbReference type="Gene3D" id="3.40.50.2000">
    <property type="entry name" value="Glycogen Phosphorylase B"/>
    <property type="match status" value="2"/>
</dbReference>
<name>A0A1F7L080_9BACT</name>
<dbReference type="CDD" id="cd03809">
    <property type="entry name" value="GT4_MtfB-like"/>
    <property type="match status" value="1"/>
</dbReference>
<evidence type="ECO:0008006" key="6">
    <source>
        <dbReference type="Google" id="ProtNLM"/>
    </source>
</evidence>
<proteinExistence type="predicted"/>
<gene>
    <name evidence="4" type="ORF">A3K52_01705</name>
</gene>
<dbReference type="PANTHER" id="PTHR46401:SF2">
    <property type="entry name" value="GLYCOSYLTRANSFERASE WBBK-RELATED"/>
    <property type="match status" value="1"/>
</dbReference>
<dbReference type="InterPro" id="IPR028098">
    <property type="entry name" value="Glyco_trans_4-like_N"/>
</dbReference>
<feature type="domain" description="Glycosyl transferase family 1" evidence="2">
    <location>
        <begin position="194"/>
        <end position="348"/>
    </location>
</feature>
<dbReference type="Pfam" id="PF13439">
    <property type="entry name" value="Glyco_transf_4"/>
    <property type="match status" value="1"/>
</dbReference>
<dbReference type="EMBL" id="MGBR01000001">
    <property type="protein sequence ID" value="OGK73491.1"/>
    <property type="molecule type" value="Genomic_DNA"/>
</dbReference>
<dbReference type="GO" id="GO:0016757">
    <property type="term" value="F:glycosyltransferase activity"/>
    <property type="evidence" value="ECO:0007669"/>
    <property type="project" value="InterPro"/>
</dbReference>
<evidence type="ECO:0000313" key="5">
    <source>
        <dbReference type="Proteomes" id="UP000177050"/>
    </source>
</evidence>
<reference evidence="4 5" key="1">
    <citation type="journal article" date="2016" name="Nat. Commun.">
        <title>Thousands of microbial genomes shed light on interconnected biogeochemical processes in an aquifer system.</title>
        <authorList>
            <person name="Anantharaman K."/>
            <person name="Brown C.T."/>
            <person name="Hug L.A."/>
            <person name="Sharon I."/>
            <person name="Castelle C.J."/>
            <person name="Probst A.J."/>
            <person name="Thomas B.C."/>
            <person name="Singh A."/>
            <person name="Wilkins M.J."/>
            <person name="Karaoz U."/>
            <person name="Brodie E.L."/>
            <person name="Williams K.H."/>
            <person name="Hubbard S.S."/>
            <person name="Banfield J.F."/>
        </authorList>
    </citation>
    <scope>NUCLEOTIDE SEQUENCE [LARGE SCALE GENOMIC DNA]</scope>
</reference>
<comment type="caution">
    <text evidence="4">The sequence shown here is derived from an EMBL/GenBank/DDBJ whole genome shotgun (WGS) entry which is preliminary data.</text>
</comment>
<dbReference type="InterPro" id="IPR001296">
    <property type="entry name" value="Glyco_trans_1"/>
</dbReference>
<dbReference type="Pfam" id="PF00534">
    <property type="entry name" value="Glycos_transf_1"/>
    <property type="match status" value="1"/>
</dbReference>
<evidence type="ECO:0000313" key="4">
    <source>
        <dbReference type="EMBL" id="OGK73491.1"/>
    </source>
</evidence>
<feature type="domain" description="Glycosyltransferase subfamily 4-like N-terminal" evidence="3">
    <location>
        <begin position="54"/>
        <end position="173"/>
    </location>
</feature>
<dbReference type="GO" id="GO:0009103">
    <property type="term" value="P:lipopolysaccharide biosynthetic process"/>
    <property type="evidence" value="ECO:0007669"/>
    <property type="project" value="TreeGrafter"/>
</dbReference>
<evidence type="ECO:0000259" key="2">
    <source>
        <dbReference type="Pfam" id="PF00534"/>
    </source>
</evidence>
<organism evidence="4 5">
    <name type="scientific">Candidatus Roizmanbacteria bacterium RIFOXYD1_FULL_38_12</name>
    <dbReference type="NCBI Taxonomy" id="1802093"/>
    <lineage>
        <taxon>Bacteria</taxon>
        <taxon>Candidatus Roizmaniibacteriota</taxon>
    </lineage>
</organism>
<keyword evidence="1" id="KW-0808">Transferase</keyword>
<dbReference type="SUPFAM" id="SSF53756">
    <property type="entry name" value="UDP-Glycosyltransferase/glycogen phosphorylase"/>
    <property type="match status" value="1"/>
</dbReference>
<dbReference type="AlphaFoldDB" id="A0A1F7L080"/>
<evidence type="ECO:0000256" key="1">
    <source>
        <dbReference type="ARBA" id="ARBA00022679"/>
    </source>
</evidence>
<dbReference type="FunFam" id="3.40.50.2000:FF:000119">
    <property type="entry name" value="Glycosyl transferase group 1"/>
    <property type="match status" value="1"/>
</dbReference>
<protein>
    <recommendedName>
        <fullName evidence="6">Glycosyl transferase family 1 domain-containing protein</fullName>
    </recommendedName>
</protein>
<dbReference type="Proteomes" id="UP000177050">
    <property type="component" value="Unassembled WGS sequence"/>
</dbReference>